<dbReference type="InterPro" id="IPR004561">
    <property type="entry name" value="IsoChor_synthase"/>
</dbReference>
<proteinExistence type="inferred from homology"/>
<dbReference type="Pfam" id="PF00425">
    <property type="entry name" value="Chorismate_bind"/>
    <property type="match status" value="1"/>
</dbReference>
<reference evidence="7 8" key="1">
    <citation type="submission" date="2019-03" db="EMBL/GenBank/DDBJ databases">
        <title>Complete Genome Sequence of Leuconostoc kimchii strain NKJ218 Isolated from Homemade Kimchi.</title>
        <authorList>
            <person name="Jung J.Y."/>
            <person name="Jin H.M."/>
            <person name="Jung J.-W."/>
            <person name="Lee S.-Y."/>
            <person name="Ryu B.-G."/>
            <person name="Han S.-S."/>
            <person name="Kang H.K."/>
            <person name="Choi H.W."/>
            <person name="Chung E.J."/>
            <person name="Choi K.-M."/>
        </authorList>
    </citation>
    <scope>NUCLEOTIDE SEQUENCE [LARGE SCALE GENOMIC DNA]</scope>
    <source>
        <strain evidence="7 8">NKJ218</strain>
    </source>
</reference>
<dbReference type="PANTHER" id="PTHR42839">
    <property type="entry name" value="ISOCHORISMATE SYNTHASE ENTC"/>
    <property type="match status" value="1"/>
</dbReference>
<accession>A0ABX5SJB1</accession>
<dbReference type="Gene3D" id="3.60.120.10">
    <property type="entry name" value="Anthranilate synthase"/>
    <property type="match status" value="1"/>
</dbReference>
<evidence type="ECO:0000313" key="8">
    <source>
        <dbReference type="Proteomes" id="UP000295756"/>
    </source>
</evidence>
<dbReference type="InterPro" id="IPR005801">
    <property type="entry name" value="ADC_synthase"/>
</dbReference>
<evidence type="ECO:0000256" key="3">
    <source>
        <dbReference type="ARBA" id="ARBA00012824"/>
    </source>
</evidence>
<evidence type="ECO:0000256" key="2">
    <source>
        <dbReference type="ARBA" id="ARBA00005297"/>
    </source>
</evidence>
<dbReference type="EC" id="5.4.4.2" evidence="3"/>
<evidence type="ECO:0000259" key="6">
    <source>
        <dbReference type="Pfam" id="PF00425"/>
    </source>
</evidence>
<comment type="similarity">
    <text evidence="2">Belongs to the isochorismate synthase family.</text>
</comment>
<feature type="domain" description="Chorismate-utilising enzyme C-terminal" evidence="6">
    <location>
        <begin position="127"/>
        <end position="383"/>
    </location>
</feature>
<keyword evidence="4 7" id="KW-0413">Isomerase</keyword>
<comment type="catalytic activity">
    <reaction evidence="1">
        <text>chorismate = isochorismate</text>
        <dbReference type="Rhea" id="RHEA:18985"/>
        <dbReference type="ChEBI" id="CHEBI:29748"/>
        <dbReference type="ChEBI" id="CHEBI:29780"/>
        <dbReference type="EC" id="5.4.4.2"/>
    </reaction>
</comment>
<dbReference type="RefSeq" id="WP_013102342.1">
    <property type="nucleotide sequence ID" value="NZ_CP037939.1"/>
</dbReference>
<evidence type="ECO:0000313" key="7">
    <source>
        <dbReference type="EMBL" id="QBR47464.1"/>
    </source>
</evidence>
<dbReference type="PANTHER" id="PTHR42839:SF1">
    <property type="entry name" value="ISOCHORISMATE SYNTHASE MENF"/>
    <property type="match status" value="1"/>
</dbReference>
<evidence type="ECO:0000256" key="4">
    <source>
        <dbReference type="ARBA" id="ARBA00023235"/>
    </source>
</evidence>
<evidence type="ECO:0000256" key="5">
    <source>
        <dbReference type="ARBA" id="ARBA00041564"/>
    </source>
</evidence>
<keyword evidence="8" id="KW-1185">Reference proteome</keyword>
<dbReference type="InterPro" id="IPR015890">
    <property type="entry name" value="Chorismate_C"/>
</dbReference>
<organism evidence="7 8">
    <name type="scientific">Leuconostoc kimchii</name>
    <dbReference type="NCBI Taxonomy" id="136609"/>
    <lineage>
        <taxon>Bacteria</taxon>
        <taxon>Bacillati</taxon>
        <taxon>Bacillota</taxon>
        <taxon>Bacilli</taxon>
        <taxon>Lactobacillales</taxon>
        <taxon>Lactobacillaceae</taxon>
        <taxon>Leuconostoc</taxon>
    </lineage>
</organism>
<name>A0ABX5SJB1_9LACO</name>
<dbReference type="NCBIfam" id="TIGR00543">
    <property type="entry name" value="isochor_syn"/>
    <property type="match status" value="1"/>
</dbReference>
<dbReference type="SUPFAM" id="SSF56322">
    <property type="entry name" value="ADC synthase"/>
    <property type="match status" value="1"/>
</dbReference>
<dbReference type="EMBL" id="CP037939">
    <property type="protein sequence ID" value="QBR47464.1"/>
    <property type="molecule type" value="Genomic_DNA"/>
</dbReference>
<sequence length="398" mass="45312">MKYHFSRALRDEDRTQLYSALDYFDTTAYFASADGKKELFGFDVLQQAMSPDNLTGDVVFGGCAFDDQLIINTQLMNGTWFVPKIFVTVDDHFIKFESNTHENFEAWLTMFKQRETAPLSSRDVTEEKDWLRRTQQLIDTLITSDTLKKVVFGRQKQYQLSDVLDVSRLITALKIQKNTYRFILKQHHELFVSATPERLVKVMNGGQLETAAVAGTIRRGTTVSEDIALGQSLRNSAKNRQEHQYVVDNILQKLQNVTTELVVPEKPKVLSNRQVQHLYTPINARINSPYGVVDIMRRLHPTPALGGVPQEEAQQYIRQHEKNPRGLFAAPIGYYTANNTGEFIIGIRSMYVNQKTHLATLFAGAGIVADSNAAQELQETNLKFEPMRQLLRDYANGN</sequence>
<evidence type="ECO:0000256" key="1">
    <source>
        <dbReference type="ARBA" id="ARBA00000799"/>
    </source>
</evidence>
<gene>
    <name evidence="7" type="ORF">EW139_04760</name>
</gene>
<dbReference type="GO" id="GO:0008909">
    <property type="term" value="F:isochorismate synthase activity"/>
    <property type="evidence" value="ECO:0007669"/>
    <property type="project" value="UniProtKB-EC"/>
</dbReference>
<protein>
    <recommendedName>
        <fullName evidence="3">isochorismate synthase</fullName>
        <ecNumber evidence="3">5.4.4.2</ecNumber>
    </recommendedName>
    <alternativeName>
        <fullName evidence="5">Isochorismate mutase</fullName>
    </alternativeName>
</protein>
<dbReference type="Proteomes" id="UP000295756">
    <property type="component" value="Chromosome"/>
</dbReference>